<accession>A0A376TYA1</accession>
<dbReference type="InterPro" id="IPR001708">
    <property type="entry name" value="YidC/ALB3/OXA1/COX18"/>
</dbReference>
<evidence type="ECO:0000313" key="18">
    <source>
        <dbReference type="EMBL" id="STI82206.1"/>
    </source>
</evidence>
<evidence type="ECO:0000256" key="6">
    <source>
        <dbReference type="ARBA" id="ARBA00022519"/>
    </source>
</evidence>
<keyword evidence="8 14" id="KW-0653">Protein transport</keyword>
<dbReference type="Proteomes" id="UP000254079">
    <property type="component" value="Unassembled WGS sequence"/>
</dbReference>
<evidence type="ECO:0000256" key="12">
    <source>
        <dbReference type="ARBA" id="ARBA00033245"/>
    </source>
</evidence>
<dbReference type="NCBIfam" id="NF002351">
    <property type="entry name" value="PRK01318.1-1"/>
    <property type="match status" value="1"/>
</dbReference>
<dbReference type="GO" id="GO:0051205">
    <property type="term" value="P:protein insertion into membrane"/>
    <property type="evidence" value="ECO:0007669"/>
    <property type="project" value="TreeGrafter"/>
</dbReference>
<dbReference type="CDD" id="cd20070">
    <property type="entry name" value="5TM_YidC_Alb3"/>
    <property type="match status" value="1"/>
</dbReference>
<evidence type="ECO:0000256" key="10">
    <source>
        <dbReference type="ARBA" id="ARBA00023136"/>
    </source>
</evidence>
<dbReference type="InterPro" id="IPR019998">
    <property type="entry name" value="Membr_insert_YidC"/>
</dbReference>
<comment type="subunit">
    <text evidence="14">Interacts with the Sec translocase complex via SecD. Specifically interacts with transmembrane segments of nascent integral membrane proteins during membrane integration.</text>
</comment>
<dbReference type="PANTHER" id="PTHR12428:SF65">
    <property type="entry name" value="CYTOCHROME C OXIDASE ASSEMBLY PROTEIN COX18, MITOCHONDRIAL"/>
    <property type="match status" value="1"/>
</dbReference>
<sequence>MDSQRNLLVIALLFVSFMIWQAWEQDKNPQPQAQQTTQTTTTAAGSAADQGVPASGQGKLISVKTDVLDLTINTRGGDVEQALLPAYPKKLNSTQPFQLLETSPQFIYQAQSGLTGRDGPDNPANGPRPLYNVEKDAYVLAEGQNELQVPMTYTDAAGNTFTKTFVLKRGDYAVNVNYNVQNAGEKPLEISTFGQLKQSITLPPHLDTGSSNFALHTFRGAAYSTPDEKYEKYKFDTIADNENLNISSKGGWVAMLQQYFATAWIPHNDGTNNFYTANLGNGIAAIGYKSQPVLVQPGQTGAMNSTLWVGPEIQDKMAAVAPHLDLTVDYGWLWFISQPLFKLLKWIHSFVGNWGFSIIIITFIVRGIMYPLTKAQYTSMAKMRMLQPKIQAMRERLGDDKQRISQEMMALYKAEKVNPLGGCFPLLIQMPIFLALYYMLMGSVELRQAPFALWIHDLSAQDPYYILPILMGVTMFFIQKMSPTTVTDPMQQKIMTFMPVIFTVFFLWFPSGLVLYYIVSNLVTIIQQQLIYRGLEKRGLHSREKKKILIR</sequence>
<dbReference type="HAMAP" id="MF_01810">
    <property type="entry name" value="YidC_type1"/>
    <property type="match status" value="1"/>
</dbReference>
<evidence type="ECO:0000256" key="1">
    <source>
        <dbReference type="ARBA" id="ARBA00004429"/>
    </source>
</evidence>
<dbReference type="InterPro" id="IPR038221">
    <property type="entry name" value="YidC_periplasmic_sf"/>
</dbReference>
<dbReference type="NCBIfam" id="NF002352">
    <property type="entry name" value="PRK01318.1-3"/>
    <property type="match status" value="1"/>
</dbReference>
<dbReference type="GO" id="GO:0032977">
    <property type="term" value="F:membrane insertase activity"/>
    <property type="evidence" value="ECO:0007669"/>
    <property type="project" value="InterPro"/>
</dbReference>
<feature type="domain" description="Membrane insertase YidC N-terminal" evidence="17">
    <location>
        <begin position="61"/>
        <end position="343"/>
    </location>
</feature>
<feature type="domain" description="Membrane insertase YidC/Oxa/ALB C-terminal" evidence="16">
    <location>
        <begin position="354"/>
        <end position="533"/>
    </location>
</feature>
<dbReference type="CDD" id="cd19961">
    <property type="entry name" value="EcYidC-like_peri"/>
    <property type="match status" value="1"/>
</dbReference>
<protein>
    <recommendedName>
        <fullName evidence="3 14">Membrane protein insertase YidC</fullName>
    </recommendedName>
    <alternativeName>
        <fullName evidence="13 14">Foldase YidC</fullName>
    </alternativeName>
    <alternativeName>
        <fullName evidence="12 14">Membrane integrase YidC</fullName>
    </alternativeName>
    <alternativeName>
        <fullName evidence="14">Membrane protein YidC</fullName>
    </alternativeName>
</protein>
<evidence type="ECO:0000256" key="15">
    <source>
        <dbReference type="SAM" id="MobiDB-lite"/>
    </source>
</evidence>
<evidence type="ECO:0000256" key="4">
    <source>
        <dbReference type="ARBA" id="ARBA00022448"/>
    </source>
</evidence>
<evidence type="ECO:0000256" key="9">
    <source>
        <dbReference type="ARBA" id="ARBA00022989"/>
    </source>
</evidence>
<dbReference type="InterPro" id="IPR028053">
    <property type="entry name" value="Membr_insert_YidC_N"/>
</dbReference>
<keyword evidence="6" id="KW-0997">Cell inner membrane</keyword>
<dbReference type="GO" id="GO:0005886">
    <property type="term" value="C:plasma membrane"/>
    <property type="evidence" value="ECO:0007669"/>
    <property type="project" value="UniProtKB-SubCell"/>
</dbReference>
<keyword evidence="10 14" id="KW-0472">Membrane</keyword>
<gene>
    <name evidence="18" type="primary">oxaA</name>
    <name evidence="14" type="synonym">yidC</name>
    <name evidence="18" type="ORF">NCTC8622_01163</name>
</gene>
<comment type="function">
    <text evidence="14">Required for the insertion and/or proper folding and/or complex formation of integral membrane proteins into the membrane. Involved in integration of membrane proteins that insert both dependently and independently of the Sec translocase complex, as well as at least some lipoproteins. Aids folding of multispanning membrane proteins.</text>
</comment>
<comment type="caution">
    <text evidence="14">Lacks conserved residue(s) required for the propagation of feature annotation.</text>
</comment>
<name>A0A376TYA1_ECOLX</name>
<proteinExistence type="inferred from homology"/>
<keyword evidence="9 14" id="KW-1133">Transmembrane helix</keyword>
<dbReference type="Pfam" id="PF14849">
    <property type="entry name" value="YidC_periplas"/>
    <property type="match status" value="1"/>
</dbReference>
<feature type="transmembrane region" description="Helical" evidence="14">
    <location>
        <begin position="354"/>
        <end position="373"/>
    </location>
</feature>
<evidence type="ECO:0000256" key="7">
    <source>
        <dbReference type="ARBA" id="ARBA00022692"/>
    </source>
</evidence>
<dbReference type="EMBL" id="UGCP01000002">
    <property type="protein sequence ID" value="STI82206.1"/>
    <property type="molecule type" value="Genomic_DNA"/>
</dbReference>
<dbReference type="InterPro" id="IPR047196">
    <property type="entry name" value="YidC_ALB_C"/>
</dbReference>
<keyword evidence="11 14" id="KW-0143">Chaperone</keyword>
<dbReference type="NCBIfam" id="TIGR03592">
    <property type="entry name" value="yidC_oxa1_cterm"/>
    <property type="match status" value="1"/>
</dbReference>
<comment type="similarity">
    <text evidence="2 14">Belongs to the OXA1/ALB3/YidC family. Type 1 subfamily.</text>
</comment>
<evidence type="ECO:0000259" key="17">
    <source>
        <dbReference type="Pfam" id="PF14849"/>
    </source>
</evidence>
<feature type="compositionally biased region" description="Low complexity" evidence="15">
    <location>
        <begin position="30"/>
        <end position="50"/>
    </location>
</feature>
<dbReference type="AlphaFoldDB" id="A0A376TYA1"/>
<organism evidence="18 19">
    <name type="scientific">Escherichia coli</name>
    <dbReference type="NCBI Taxonomy" id="562"/>
    <lineage>
        <taxon>Bacteria</taxon>
        <taxon>Pseudomonadati</taxon>
        <taxon>Pseudomonadota</taxon>
        <taxon>Gammaproteobacteria</taxon>
        <taxon>Enterobacterales</taxon>
        <taxon>Enterobacteriaceae</taxon>
        <taxon>Escherichia</taxon>
    </lineage>
</organism>
<dbReference type="PRINTS" id="PR00701">
    <property type="entry name" value="60KDINNERMP"/>
</dbReference>
<comment type="subcellular location">
    <subcellularLocation>
        <location evidence="1">Cell inner membrane</location>
        <topology evidence="1">Multi-pass membrane protein</topology>
    </subcellularLocation>
    <subcellularLocation>
        <location evidence="14">Cell membrane</location>
        <topology evidence="14">Multi-pass membrane protein</topology>
    </subcellularLocation>
</comment>
<reference evidence="18 19" key="1">
    <citation type="submission" date="2018-06" db="EMBL/GenBank/DDBJ databases">
        <authorList>
            <consortium name="Pathogen Informatics"/>
            <person name="Doyle S."/>
        </authorList>
    </citation>
    <scope>NUCLEOTIDE SEQUENCE [LARGE SCALE GENOMIC DNA]</scope>
    <source>
        <strain evidence="18 19">NCTC8622</strain>
    </source>
</reference>
<dbReference type="GO" id="GO:0015031">
    <property type="term" value="P:protein transport"/>
    <property type="evidence" value="ECO:0007669"/>
    <property type="project" value="UniProtKB-KW"/>
</dbReference>
<evidence type="ECO:0000256" key="8">
    <source>
        <dbReference type="ARBA" id="ARBA00022927"/>
    </source>
</evidence>
<feature type="transmembrane region" description="Helical" evidence="14">
    <location>
        <begin position="417"/>
        <end position="440"/>
    </location>
</feature>
<dbReference type="PRINTS" id="PR01900">
    <property type="entry name" value="YIDCPROTEIN"/>
</dbReference>
<dbReference type="InterPro" id="IPR028055">
    <property type="entry name" value="YidC/Oxa/ALB_C"/>
</dbReference>
<keyword evidence="7 14" id="KW-0812">Transmembrane</keyword>
<dbReference type="NCBIfam" id="NF002353">
    <property type="entry name" value="PRK01318.1-4"/>
    <property type="match status" value="1"/>
</dbReference>
<evidence type="ECO:0000313" key="19">
    <source>
        <dbReference type="Proteomes" id="UP000254079"/>
    </source>
</evidence>
<evidence type="ECO:0000259" key="16">
    <source>
        <dbReference type="Pfam" id="PF02096"/>
    </source>
</evidence>
<feature type="transmembrane region" description="Helical" evidence="14">
    <location>
        <begin position="494"/>
        <end position="519"/>
    </location>
</feature>
<evidence type="ECO:0000256" key="11">
    <source>
        <dbReference type="ARBA" id="ARBA00023186"/>
    </source>
</evidence>
<evidence type="ECO:0000256" key="3">
    <source>
        <dbReference type="ARBA" id="ARBA00015325"/>
    </source>
</evidence>
<keyword evidence="5 14" id="KW-1003">Cell membrane</keyword>
<dbReference type="PANTHER" id="PTHR12428">
    <property type="entry name" value="OXA1"/>
    <property type="match status" value="1"/>
</dbReference>
<dbReference type="NCBIfam" id="TIGR03593">
    <property type="entry name" value="yidC_nterm"/>
    <property type="match status" value="1"/>
</dbReference>
<keyword evidence="4 14" id="KW-0813">Transport</keyword>
<evidence type="ECO:0000256" key="2">
    <source>
        <dbReference type="ARBA" id="ARBA00010527"/>
    </source>
</evidence>
<evidence type="ECO:0000256" key="13">
    <source>
        <dbReference type="ARBA" id="ARBA00033342"/>
    </source>
</evidence>
<feature type="region of interest" description="Disordered" evidence="15">
    <location>
        <begin position="28"/>
        <end position="55"/>
    </location>
</feature>
<evidence type="ECO:0000256" key="14">
    <source>
        <dbReference type="HAMAP-Rule" id="MF_01810"/>
    </source>
</evidence>
<dbReference type="Gene3D" id="2.70.98.90">
    <property type="match status" value="1"/>
</dbReference>
<dbReference type="Pfam" id="PF02096">
    <property type="entry name" value="60KD_IMP"/>
    <property type="match status" value="1"/>
</dbReference>
<dbReference type="FunFam" id="2.70.98.90:FF:000001">
    <property type="entry name" value="Membrane protein insertase YidC"/>
    <property type="match status" value="1"/>
</dbReference>
<evidence type="ECO:0000256" key="5">
    <source>
        <dbReference type="ARBA" id="ARBA00022475"/>
    </source>
</evidence>